<evidence type="ECO:0000256" key="7">
    <source>
        <dbReference type="ARBA" id="ARBA00023180"/>
    </source>
</evidence>
<feature type="chain" id="PRO_5019532922" description="Serpin domain-containing protein" evidence="9">
    <location>
        <begin position="21"/>
        <end position="411"/>
    </location>
</feature>
<dbReference type="Gene3D" id="2.30.39.10">
    <property type="entry name" value="Alpha-1-antitrypsin, domain 1"/>
    <property type="match status" value="1"/>
</dbReference>
<keyword evidence="3" id="KW-0964">Secreted</keyword>
<keyword evidence="6" id="KW-0722">Serine protease inhibitor</keyword>
<organism evidence="11 12">
    <name type="scientific">Scyliorhinus torazame</name>
    <name type="common">Cloudy catshark</name>
    <name type="synonym">Catulus torazame</name>
    <dbReference type="NCBI Taxonomy" id="75743"/>
    <lineage>
        <taxon>Eukaryota</taxon>
        <taxon>Metazoa</taxon>
        <taxon>Chordata</taxon>
        <taxon>Craniata</taxon>
        <taxon>Vertebrata</taxon>
        <taxon>Chondrichthyes</taxon>
        <taxon>Elasmobranchii</taxon>
        <taxon>Galeomorphii</taxon>
        <taxon>Galeoidea</taxon>
        <taxon>Carcharhiniformes</taxon>
        <taxon>Scyliorhinidae</taxon>
        <taxon>Scyliorhinus</taxon>
    </lineage>
</organism>
<dbReference type="InterPro" id="IPR023796">
    <property type="entry name" value="Serpin_dom"/>
</dbReference>
<dbReference type="FunFam" id="3.30.497.10:FF:000005">
    <property type="entry name" value="serpin I2 isoform X1"/>
    <property type="match status" value="1"/>
</dbReference>
<sequence>MTPLLGFLTLLIVKCAAVHAGIRDGITADFSVKIYHHLRSMEKDGNIFYSPFSIANALGMIELGAGGTTLEQIQHVMGYNYMKKGEQFDLLRDLSQSMKADSQKYVMKLANSLFVEKGFQLSDKFLQMLKKYFSASVKNIDFSQPSSVADHINEWVQNQTNHKIPDLLSPKDFNALTRLVLVNAIYFKGNWKSQFKGENTRTFPFTKDDESEIQIPMMYQQGDFYYGEFSDGSNEAGGVYQVLEMPYIGDKMSMMIVLPRQEVQLAILEPLIKTQLINEWASSVKKQKVEVYLPRFKVMQNMDLKEVLAGLGISEVFGVDADLSAMTEKKDLCISKAIHSSFIEVNEEGSEAAAASEMIAVSRMMVLNPQIIADHPFFFLIRNRRTGTILFMGRVMHPEDVNPNGHDFEAL</sequence>
<dbReference type="InterPro" id="IPR042185">
    <property type="entry name" value="Serpin_sf_2"/>
</dbReference>
<keyword evidence="7" id="KW-0325">Glycoprotein</keyword>
<gene>
    <name evidence="11" type="ORF">scyTo_0000057</name>
</gene>
<dbReference type="SUPFAM" id="SSF56574">
    <property type="entry name" value="Serpins"/>
    <property type="match status" value="1"/>
</dbReference>
<evidence type="ECO:0000259" key="10">
    <source>
        <dbReference type="SMART" id="SM00093"/>
    </source>
</evidence>
<keyword evidence="5 9" id="KW-0732">Signal</keyword>
<dbReference type="GO" id="GO:0005615">
    <property type="term" value="C:extracellular space"/>
    <property type="evidence" value="ECO:0007669"/>
    <property type="project" value="InterPro"/>
</dbReference>
<evidence type="ECO:0000256" key="5">
    <source>
        <dbReference type="ARBA" id="ARBA00022729"/>
    </source>
</evidence>
<dbReference type="EMBL" id="BFAA01000008">
    <property type="protein sequence ID" value="GCB62659.1"/>
    <property type="molecule type" value="Genomic_DNA"/>
</dbReference>
<dbReference type="Gene3D" id="3.30.497.10">
    <property type="entry name" value="Antithrombin, subunit I, domain 2"/>
    <property type="match status" value="1"/>
</dbReference>
<evidence type="ECO:0000256" key="1">
    <source>
        <dbReference type="ARBA" id="ARBA00004613"/>
    </source>
</evidence>
<dbReference type="InterPro" id="IPR042178">
    <property type="entry name" value="Serpin_sf_1"/>
</dbReference>
<feature type="domain" description="Serpin" evidence="10">
    <location>
        <begin position="32"/>
        <end position="398"/>
    </location>
</feature>
<dbReference type="PANTHER" id="PTHR11461:SF50">
    <property type="entry name" value="NEUROSERPIN"/>
    <property type="match status" value="1"/>
</dbReference>
<evidence type="ECO:0000313" key="11">
    <source>
        <dbReference type="EMBL" id="GCB62659.1"/>
    </source>
</evidence>
<dbReference type="OrthoDB" id="9518664at2759"/>
<dbReference type="SMART" id="SM00093">
    <property type="entry name" value="SERPIN"/>
    <property type="match status" value="1"/>
</dbReference>
<evidence type="ECO:0000313" key="12">
    <source>
        <dbReference type="Proteomes" id="UP000288216"/>
    </source>
</evidence>
<dbReference type="InterPro" id="IPR036186">
    <property type="entry name" value="Serpin_sf"/>
</dbReference>
<comment type="caution">
    <text evidence="11">The sequence shown here is derived from an EMBL/GenBank/DDBJ whole genome shotgun (WGS) entry which is preliminary data.</text>
</comment>
<evidence type="ECO:0000256" key="2">
    <source>
        <dbReference type="ARBA" id="ARBA00009500"/>
    </source>
</evidence>
<evidence type="ECO:0000256" key="9">
    <source>
        <dbReference type="SAM" id="SignalP"/>
    </source>
</evidence>
<evidence type="ECO:0000256" key="3">
    <source>
        <dbReference type="ARBA" id="ARBA00022525"/>
    </source>
</evidence>
<dbReference type="Pfam" id="PF00079">
    <property type="entry name" value="Serpin"/>
    <property type="match status" value="1"/>
</dbReference>
<dbReference type="PROSITE" id="PS00284">
    <property type="entry name" value="SERPIN"/>
    <property type="match status" value="1"/>
</dbReference>
<comment type="subcellular location">
    <subcellularLocation>
        <location evidence="1">Secreted</location>
    </subcellularLocation>
</comment>
<dbReference type="PANTHER" id="PTHR11461">
    <property type="entry name" value="SERINE PROTEASE INHIBITOR, SERPIN"/>
    <property type="match status" value="1"/>
</dbReference>
<keyword evidence="4" id="KW-0646">Protease inhibitor</keyword>
<dbReference type="FunFam" id="2.10.310.10:FF:000001">
    <property type="entry name" value="Serpin family A member 1"/>
    <property type="match status" value="1"/>
</dbReference>
<evidence type="ECO:0000256" key="8">
    <source>
        <dbReference type="RuleBase" id="RU000411"/>
    </source>
</evidence>
<dbReference type="AlphaFoldDB" id="A0A401NP79"/>
<dbReference type="GO" id="GO:0004867">
    <property type="term" value="F:serine-type endopeptidase inhibitor activity"/>
    <property type="evidence" value="ECO:0007669"/>
    <property type="project" value="UniProtKB-KW"/>
</dbReference>
<dbReference type="InterPro" id="IPR023795">
    <property type="entry name" value="Serpin_CS"/>
</dbReference>
<dbReference type="Proteomes" id="UP000288216">
    <property type="component" value="Unassembled WGS sequence"/>
</dbReference>
<keyword evidence="12" id="KW-1185">Reference proteome</keyword>
<dbReference type="STRING" id="75743.A0A401NP79"/>
<evidence type="ECO:0000256" key="4">
    <source>
        <dbReference type="ARBA" id="ARBA00022690"/>
    </source>
</evidence>
<name>A0A401NP79_SCYTO</name>
<dbReference type="InterPro" id="IPR000215">
    <property type="entry name" value="Serpin_fam"/>
</dbReference>
<reference evidence="11 12" key="1">
    <citation type="journal article" date="2018" name="Nat. Ecol. Evol.">
        <title>Shark genomes provide insights into elasmobranch evolution and the origin of vertebrates.</title>
        <authorList>
            <person name="Hara Y"/>
            <person name="Yamaguchi K"/>
            <person name="Onimaru K"/>
            <person name="Kadota M"/>
            <person name="Koyanagi M"/>
            <person name="Keeley SD"/>
            <person name="Tatsumi K"/>
            <person name="Tanaka K"/>
            <person name="Motone F"/>
            <person name="Kageyama Y"/>
            <person name="Nozu R"/>
            <person name="Adachi N"/>
            <person name="Nishimura O"/>
            <person name="Nakagawa R"/>
            <person name="Tanegashima C"/>
            <person name="Kiyatake I"/>
            <person name="Matsumoto R"/>
            <person name="Murakumo K"/>
            <person name="Nishida K"/>
            <person name="Terakita A"/>
            <person name="Kuratani S"/>
            <person name="Sato K"/>
            <person name="Hyodo S Kuraku.S."/>
        </authorList>
    </citation>
    <scope>NUCLEOTIDE SEQUENCE [LARGE SCALE GENOMIC DNA]</scope>
</reference>
<dbReference type="OMA" id="WHARIET"/>
<accession>A0A401NP79</accession>
<evidence type="ECO:0000256" key="6">
    <source>
        <dbReference type="ARBA" id="ARBA00022900"/>
    </source>
</evidence>
<feature type="signal peptide" evidence="9">
    <location>
        <begin position="1"/>
        <end position="20"/>
    </location>
</feature>
<proteinExistence type="inferred from homology"/>
<protein>
    <recommendedName>
        <fullName evidence="10">Serpin domain-containing protein</fullName>
    </recommendedName>
</protein>
<comment type="similarity">
    <text evidence="2 8">Belongs to the serpin family.</text>
</comment>